<evidence type="ECO:0000313" key="2">
    <source>
        <dbReference type="Proteomes" id="UP001396334"/>
    </source>
</evidence>
<dbReference type="EMBL" id="JBBPBN010000074">
    <property type="protein sequence ID" value="KAK8984879.1"/>
    <property type="molecule type" value="Genomic_DNA"/>
</dbReference>
<name>A0ABR2P8W0_9ROSI</name>
<dbReference type="PANTHER" id="PTHR33116:SF75">
    <property type="entry name" value="RIBONUCLEASE H PROTEIN"/>
    <property type="match status" value="1"/>
</dbReference>
<protein>
    <recommendedName>
        <fullName evidence="3">Reverse transcriptase domain-containing protein</fullName>
    </recommendedName>
</protein>
<sequence length="144" mass="16002">MVISNLQGLVLEEGKVSILKLLRGAKGAIKGCLDTTLPAKLVELRAKLWQELRIDFADDLVIFCEASLEHVINIRRVLRVFELSSGLQLNLNKSCIFAINISDNDLASWADSVGCKVCSFSAEYLGLPLSPRRNFVSLWEPILD</sequence>
<keyword evidence="2" id="KW-1185">Reference proteome</keyword>
<dbReference type="PANTHER" id="PTHR33116">
    <property type="entry name" value="REVERSE TRANSCRIPTASE ZINC-BINDING DOMAIN-CONTAINING PROTEIN-RELATED-RELATED"/>
    <property type="match status" value="1"/>
</dbReference>
<organism evidence="1 2">
    <name type="scientific">Hibiscus sabdariffa</name>
    <name type="common">roselle</name>
    <dbReference type="NCBI Taxonomy" id="183260"/>
    <lineage>
        <taxon>Eukaryota</taxon>
        <taxon>Viridiplantae</taxon>
        <taxon>Streptophyta</taxon>
        <taxon>Embryophyta</taxon>
        <taxon>Tracheophyta</taxon>
        <taxon>Spermatophyta</taxon>
        <taxon>Magnoliopsida</taxon>
        <taxon>eudicotyledons</taxon>
        <taxon>Gunneridae</taxon>
        <taxon>Pentapetalae</taxon>
        <taxon>rosids</taxon>
        <taxon>malvids</taxon>
        <taxon>Malvales</taxon>
        <taxon>Malvaceae</taxon>
        <taxon>Malvoideae</taxon>
        <taxon>Hibiscus</taxon>
    </lineage>
</organism>
<proteinExistence type="predicted"/>
<dbReference type="Proteomes" id="UP001396334">
    <property type="component" value="Unassembled WGS sequence"/>
</dbReference>
<evidence type="ECO:0008006" key="3">
    <source>
        <dbReference type="Google" id="ProtNLM"/>
    </source>
</evidence>
<evidence type="ECO:0000313" key="1">
    <source>
        <dbReference type="EMBL" id="KAK8984879.1"/>
    </source>
</evidence>
<gene>
    <name evidence="1" type="ORF">V6N11_064425</name>
</gene>
<accession>A0ABR2P8W0</accession>
<reference evidence="1 2" key="1">
    <citation type="journal article" date="2024" name="G3 (Bethesda)">
        <title>Genome assembly of Hibiscus sabdariffa L. provides insights into metabolisms of medicinal natural products.</title>
        <authorList>
            <person name="Kim T."/>
        </authorList>
    </citation>
    <scope>NUCLEOTIDE SEQUENCE [LARGE SCALE GENOMIC DNA]</scope>
    <source>
        <strain evidence="1">TK-2024</strain>
        <tissue evidence="1">Old leaves</tissue>
    </source>
</reference>
<comment type="caution">
    <text evidence="1">The sequence shown here is derived from an EMBL/GenBank/DDBJ whole genome shotgun (WGS) entry which is preliminary data.</text>
</comment>